<dbReference type="NCBIfam" id="TIGR01003">
    <property type="entry name" value="PTS_HPr_family"/>
    <property type="match status" value="1"/>
</dbReference>
<dbReference type="CDD" id="cd00367">
    <property type="entry name" value="PTS-HPr_like"/>
    <property type="match status" value="1"/>
</dbReference>
<gene>
    <name evidence="11" type="ORF">SAMN02910418_01898</name>
</gene>
<feature type="compositionally biased region" description="Low complexity" evidence="8">
    <location>
        <begin position="135"/>
        <end position="159"/>
    </location>
</feature>
<evidence type="ECO:0000256" key="6">
    <source>
        <dbReference type="ARBA" id="ARBA00022679"/>
    </source>
</evidence>
<accession>A0A1H4CA59</accession>
<dbReference type="GO" id="GO:0016020">
    <property type="term" value="C:membrane"/>
    <property type="evidence" value="ECO:0007669"/>
    <property type="project" value="InterPro"/>
</dbReference>
<dbReference type="PRINTS" id="PR00107">
    <property type="entry name" value="PHOSPHOCPHPR"/>
</dbReference>
<evidence type="ECO:0000259" key="10">
    <source>
        <dbReference type="PROSITE" id="PS51350"/>
    </source>
</evidence>
<dbReference type="Gene3D" id="3.40.50.510">
    <property type="entry name" value="Phosphotransferase system, mannose-type IIA component"/>
    <property type="match status" value="1"/>
</dbReference>
<dbReference type="InterPro" id="IPR001020">
    <property type="entry name" value="PTS_HPr_His_P_site"/>
</dbReference>
<dbReference type="GO" id="GO:0047324">
    <property type="term" value="F:phosphoenolpyruvate-glycerone phosphotransferase activity"/>
    <property type="evidence" value="ECO:0007669"/>
    <property type="project" value="UniProtKB-EC"/>
</dbReference>
<feature type="domain" description="HPr" evidence="10">
    <location>
        <begin position="181"/>
        <end position="264"/>
    </location>
</feature>
<evidence type="ECO:0000259" key="9">
    <source>
        <dbReference type="PROSITE" id="PS51096"/>
    </source>
</evidence>
<comment type="function">
    <text evidence="3">General (non sugar-specific) component of the phosphoenolpyruvate-dependent sugar phosphotransferase system (sugar PTS). This major carbohydrate active-transport system catalyzes the phosphorylation of incoming sugar substrates concomitantly with their translocation across the cell membrane. The phosphoryl group from phosphoenolpyruvate (PEP) is transferred to the phosphoryl carrier protein HPr by enzyme I. Phospho-HPr then transfers it to the PTS EIIA domain.</text>
</comment>
<dbReference type="RefSeq" id="WP_092565296.1">
    <property type="nucleotide sequence ID" value="NZ_FNQV01000012.1"/>
</dbReference>
<dbReference type="InterPro" id="IPR039643">
    <property type="entry name" value="DhaM"/>
</dbReference>
<dbReference type="SUPFAM" id="SSF55594">
    <property type="entry name" value="HPr-like"/>
    <property type="match status" value="1"/>
</dbReference>
<dbReference type="Pfam" id="PF00381">
    <property type="entry name" value="PTS-HPr"/>
    <property type="match status" value="1"/>
</dbReference>
<dbReference type="EC" id="2.7.1.121" evidence="4"/>
<proteinExistence type="predicted"/>
<evidence type="ECO:0000256" key="3">
    <source>
        <dbReference type="ARBA" id="ARBA00003681"/>
    </source>
</evidence>
<comment type="function">
    <text evidence="2">Component of the dihydroxyacetone kinase complex, which is responsible for the phosphoenolpyruvate (PEP)-dependent phosphorylation of dihydroxyacetone. DhaM serves as the phosphoryl donor. Is phosphorylated by phosphoenolpyruvate in an EI- and HPr-dependent reaction, and a phosphorelay system on histidine residues finally leads to phosphoryl transfer to DhaL and dihydroxyacetone.</text>
</comment>
<dbReference type="NCBIfam" id="TIGR02364">
    <property type="entry name" value="dha_pts"/>
    <property type="match status" value="1"/>
</dbReference>
<feature type="region of interest" description="Disordered" evidence="8">
    <location>
        <begin position="131"/>
        <end position="159"/>
    </location>
</feature>
<evidence type="ECO:0000256" key="8">
    <source>
        <dbReference type="SAM" id="MobiDB-lite"/>
    </source>
</evidence>
<comment type="catalytic activity">
    <reaction evidence="1">
        <text>dihydroxyacetone + phosphoenolpyruvate = dihydroxyacetone phosphate + pyruvate</text>
        <dbReference type="Rhea" id="RHEA:18381"/>
        <dbReference type="ChEBI" id="CHEBI:15361"/>
        <dbReference type="ChEBI" id="CHEBI:16016"/>
        <dbReference type="ChEBI" id="CHEBI:57642"/>
        <dbReference type="ChEBI" id="CHEBI:58702"/>
        <dbReference type="EC" id="2.7.1.121"/>
    </reaction>
</comment>
<dbReference type="PROSITE" id="PS00369">
    <property type="entry name" value="PTS_HPR_HIS"/>
    <property type="match status" value="1"/>
</dbReference>
<evidence type="ECO:0000256" key="2">
    <source>
        <dbReference type="ARBA" id="ARBA00002788"/>
    </source>
</evidence>
<organism evidence="11 12">
    <name type="scientific">Bowdeniella nasicola</name>
    <dbReference type="NCBI Taxonomy" id="208480"/>
    <lineage>
        <taxon>Bacteria</taxon>
        <taxon>Bacillati</taxon>
        <taxon>Actinomycetota</taxon>
        <taxon>Actinomycetes</taxon>
        <taxon>Actinomycetales</taxon>
        <taxon>Actinomycetaceae</taxon>
        <taxon>Bowdeniella</taxon>
    </lineage>
</organism>
<evidence type="ECO:0000256" key="4">
    <source>
        <dbReference type="ARBA" id="ARBA00012095"/>
    </source>
</evidence>
<comment type="subunit">
    <text evidence="7">Homodimer. The dihydroxyacetone kinase complex is composed of a homodimer of DhaM, a homodimer of DhaK and the subunit DhaL.</text>
</comment>
<dbReference type="PROSITE" id="PS51350">
    <property type="entry name" value="PTS_HPR_DOM"/>
    <property type="match status" value="1"/>
</dbReference>
<dbReference type="InterPro" id="IPR004701">
    <property type="entry name" value="PTS_EIIA_man-typ"/>
</dbReference>
<dbReference type="Pfam" id="PF03610">
    <property type="entry name" value="EIIA-man"/>
    <property type="match status" value="1"/>
</dbReference>
<dbReference type="SUPFAM" id="SSF53062">
    <property type="entry name" value="PTS system fructose IIA component-like"/>
    <property type="match status" value="1"/>
</dbReference>
<dbReference type="EMBL" id="FNQV01000012">
    <property type="protein sequence ID" value="SEA57315.1"/>
    <property type="molecule type" value="Genomic_DNA"/>
</dbReference>
<dbReference type="InterPro" id="IPR012844">
    <property type="entry name" value="DhaM_N"/>
</dbReference>
<dbReference type="PROSITE" id="PS51096">
    <property type="entry name" value="PTS_EIIA_TYPE_4"/>
    <property type="match status" value="1"/>
</dbReference>
<dbReference type="InterPro" id="IPR036662">
    <property type="entry name" value="PTS_EIIA_man-typ_sf"/>
</dbReference>
<dbReference type="Proteomes" id="UP000199288">
    <property type="component" value="Unassembled WGS sequence"/>
</dbReference>
<feature type="domain" description="PTS EIIA type-4" evidence="9">
    <location>
        <begin position="2"/>
        <end position="134"/>
    </location>
</feature>
<dbReference type="InterPro" id="IPR035895">
    <property type="entry name" value="HPr-like_sf"/>
</dbReference>
<dbReference type="OrthoDB" id="350754at2"/>
<name>A0A1H4CA59_9ACTO</name>
<dbReference type="AlphaFoldDB" id="A0A1H4CA59"/>
<dbReference type="PANTHER" id="PTHR38594:SF1">
    <property type="entry name" value="PEP-DEPENDENT DIHYDROXYACETONE KINASE, PHOSPHORYL DONOR SUBUNIT DHAM"/>
    <property type="match status" value="1"/>
</dbReference>
<evidence type="ECO:0000256" key="1">
    <source>
        <dbReference type="ARBA" id="ARBA00001113"/>
    </source>
</evidence>
<dbReference type="Gene3D" id="3.30.1340.10">
    <property type="entry name" value="HPr-like"/>
    <property type="match status" value="1"/>
</dbReference>
<dbReference type="InterPro" id="IPR000032">
    <property type="entry name" value="HPr-like"/>
</dbReference>
<sequence>MAVQLVIVSHSQQLAAGVVELASQMAPGVSFHAVGGTDDGGIGTSFSKVLSAVEEVIAAGDDAALLTDLGSATMTAEAVLDFVTGANHVALAEGPLVEGAVSGAVVAHGGGSLREVIAAVADAVTSLQPAEPAMTSASPAGSNAPGASATSASSASNGAATSTTAAGAAAEAAAEAAAANRLTTDLVLRNDVGLHARPAAALSRLAASFNATITVNDKPATSVLTLMALGLGQGATMHVSAAGPDAPAALEAITALVERDFGDAPAKA</sequence>
<evidence type="ECO:0000313" key="12">
    <source>
        <dbReference type="Proteomes" id="UP000199288"/>
    </source>
</evidence>
<evidence type="ECO:0000256" key="5">
    <source>
        <dbReference type="ARBA" id="ARBA00020422"/>
    </source>
</evidence>
<dbReference type="PANTHER" id="PTHR38594">
    <property type="entry name" value="PEP-DEPENDENT DIHYDROXYACETONE KINASE, PHOSPHORYL DONOR SUBUNIT DHAM"/>
    <property type="match status" value="1"/>
</dbReference>
<dbReference type="GO" id="GO:0009401">
    <property type="term" value="P:phosphoenolpyruvate-dependent sugar phosphotransferase system"/>
    <property type="evidence" value="ECO:0007669"/>
    <property type="project" value="InterPro"/>
</dbReference>
<reference evidence="12" key="1">
    <citation type="submission" date="2016-10" db="EMBL/GenBank/DDBJ databases">
        <authorList>
            <person name="Varghese N."/>
            <person name="Submissions S."/>
        </authorList>
    </citation>
    <scope>NUCLEOTIDE SEQUENCE [LARGE SCALE GENOMIC DNA]</scope>
    <source>
        <strain evidence="12">KPR-1</strain>
    </source>
</reference>
<keyword evidence="6" id="KW-0808">Transferase</keyword>
<evidence type="ECO:0000256" key="7">
    <source>
        <dbReference type="ARBA" id="ARBA00046577"/>
    </source>
</evidence>
<keyword evidence="12" id="KW-1185">Reference proteome</keyword>
<dbReference type="GO" id="GO:0019563">
    <property type="term" value="P:glycerol catabolic process"/>
    <property type="evidence" value="ECO:0007669"/>
    <property type="project" value="InterPro"/>
</dbReference>
<protein>
    <recommendedName>
        <fullName evidence="5">Phosphocarrier protein HPr</fullName>
        <ecNumber evidence="4">2.7.1.121</ecNumber>
    </recommendedName>
</protein>
<evidence type="ECO:0000313" key="11">
    <source>
        <dbReference type="EMBL" id="SEA57315.1"/>
    </source>
</evidence>